<proteinExistence type="predicted"/>
<evidence type="ECO:0000313" key="3">
    <source>
        <dbReference type="Proteomes" id="UP001497744"/>
    </source>
</evidence>
<reference evidence="2 3" key="1">
    <citation type="submission" date="2021-06" db="EMBL/GenBank/DDBJ databases">
        <title>Genome sequence of Babesia caballi.</title>
        <authorList>
            <person name="Yamagishi J."/>
            <person name="Kidaka T."/>
            <person name="Ochi A."/>
        </authorList>
    </citation>
    <scope>NUCLEOTIDE SEQUENCE [LARGE SCALE GENOMIC DNA]</scope>
    <source>
        <strain evidence="2">USDA-D6B2</strain>
    </source>
</reference>
<feature type="compositionally biased region" description="Basic and acidic residues" evidence="1">
    <location>
        <begin position="80"/>
        <end position="94"/>
    </location>
</feature>
<evidence type="ECO:0000313" key="2">
    <source>
        <dbReference type="EMBL" id="GIX65192.1"/>
    </source>
</evidence>
<protein>
    <submittedName>
        <fullName evidence="2">Voltage-dependent L-type calcium channel subunit alpha-1S</fullName>
    </submittedName>
</protein>
<dbReference type="Proteomes" id="UP001497744">
    <property type="component" value="Unassembled WGS sequence"/>
</dbReference>
<feature type="compositionally biased region" description="Polar residues" evidence="1">
    <location>
        <begin position="1"/>
        <end position="13"/>
    </location>
</feature>
<dbReference type="EMBL" id="BPLF01000004">
    <property type="protein sequence ID" value="GIX65192.1"/>
    <property type="molecule type" value="Genomic_DNA"/>
</dbReference>
<feature type="region of interest" description="Disordered" evidence="1">
    <location>
        <begin position="1"/>
        <end position="35"/>
    </location>
</feature>
<dbReference type="AlphaFoldDB" id="A0AAV4LZG0"/>
<keyword evidence="3" id="KW-1185">Reference proteome</keyword>
<accession>A0AAV4LZG0</accession>
<name>A0AAV4LZG0_BABCB</name>
<gene>
    <name evidence="2" type="ORF">BcabD6B2_46270</name>
</gene>
<dbReference type="GeneID" id="94196673"/>
<comment type="caution">
    <text evidence="2">The sequence shown here is derived from an EMBL/GenBank/DDBJ whole genome shotgun (WGS) entry which is preliminary data.</text>
</comment>
<evidence type="ECO:0000256" key="1">
    <source>
        <dbReference type="SAM" id="MobiDB-lite"/>
    </source>
</evidence>
<dbReference type="RefSeq" id="XP_067717261.1">
    <property type="nucleotide sequence ID" value="XM_067861160.1"/>
</dbReference>
<organism evidence="2 3">
    <name type="scientific">Babesia caballi</name>
    <dbReference type="NCBI Taxonomy" id="5871"/>
    <lineage>
        <taxon>Eukaryota</taxon>
        <taxon>Sar</taxon>
        <taxon>Alveolata</taxon>
        <taxon>Apicomplexa</taxon>
        <taxon>Aconoidasida</taxon>
        <taxon>Piroplasmida</taxon>
        <taxon>Babesiidae</taxon>
        <taxon>Babesia</taxon>
    </lineage>
</organism>
<sequence>MWHQTLSSYSQRVAHNGRGTVDKTSPEEDAGVGEHPLLQAHNQKLRIGKLRLDHLPDVLRVAQVKRSVNLVEDVNGSRTNLEHRQNERQREKRPLTPGKLGKRALPGAVETHPHLDAVDNVAPNRNELGLGVAEQDVENVGEVARDCPENVVDVLVLLDVELGDDAVDLVAVLLDLALLPQQVAVVALHLVVELLRPAVHPPSELVAQLLQLRQPLRHRLYADVGEVKGGTRPVEVRLLSREPRVIPHQPDHVHPLVRTPRHRPAHVEPVALECGRREGAGPVLLVGDLARNLAGAADERAARQVLGELVEPRVEPQHVRVPRDRRRVGSLGPHEPAAVLHVLLRGHPPHHRVVQRQHRDLFRVAREPVGLENRLRALLVAGNQVKELEPEEHVDRQRRLLLAFRVQLHKLKGLPVEGRPQVGGALLTQVSRHGAAGPRSVQVRFQHVCSFTAALPLFPELSQPALQVANSGRPTHTFQRNPRFLDPCLQCLHFPLRLLAIPLEVLQLTGHPSRYSLLLRDLPLAVADEVDQRRFLRLQPRELGLHVLQLVLA</sequence>
<feature type="region of interest" description="Disordered" evidence="1">
    <location>
        <begin position="75"/>
        <end position="101"/>
    </location>
</feature>